<keyword evidence="2" id="KW-1185">Reference proteome</keyword>
<gene>
    <name evidence="1" type="ORF">OESDEN_14885</name>
</gene>
<evidence type="ECO:0000313" key="1">
    <source>
        <dbReference type="EMBL" id="KHJ85391.1"/>
    </source>
</evidence>
<protein>
    <submittedName>
        <fullName evidence="1">Uncharacterized protein</fullName>
    </submittedName>
</protein>
<dbReference type="EMBL" id="KN564095">
    <property type="protein sequence ID" value="KHJ85391.1"/>
    <property type="molecule type" value="Genomic_DNA"/>
</dbReference>
<organism evidence="1 2">
    <name type="scientific">Oesophagostomum dentatum</name>
    <name type="common">Nodular worm</name>
    <dbReference type="NCBI Taxonomy" id="61180"/>
    <lineage>
        <taxon>Eukaryota</taxon>
        <taxon>Metazoa</taxon>
        <taxon>Ecdysozoa</taxon>
        <taxon>Nematoda</taxon>
        <taxon>Chromadorea</taxon>
        <taxon>Rhabditida</taxon>
        <taxon>Rhabditina</taxon>
        <taxon>Rhabditomorpha</taxon>
        <taxon>Strongyloidea</taxon>
        <taxon>Strongylidae</taxon>
        <taxon>Oesophagostomum</taxon>
    </lineage>
</organism>
<sequence>MLNVVLFCMTSSTFRRKLLQTCKKWIYTMFYCSERFRNRPSQLQMFSTGTYPEAASTFTSSFGIHQLSTQRLLLVSSQACFLCVKFLGDYYRFLIRTS</sequence>
<dbReference type="AlphaFoldDB" id="A0A0B1SNC2"/>
<dbReference type="Proteomes" id="UP000053660">
    <property type="component" value="Unassembled WGS sequence"/>
</dbReference>
<evidence type="ECO:0000313" key="2">
    <source>
        <dbReference type="Proteomes" id="UP000053660"/>
    </source>
</evidence>
<reference evidence="1 2" key="1">
    <citation type="submission" date="2014-03" db="EMBL/GenBank/DDBJ databases">
        <title>Draft genome of the hookworm Oesophagostomum dentatum.</title>
        <authorList>
            <person name="Mitreva M."/>
        </authorList>
    </citation>
    <scope>NUCLEOTIDE SEQUENCE [LARGE SCALE GENOMIC DNA]</scope>
    <source>
        <strain evidence="1 2">OD-Hann</strain>
    </source>
</reference>
<name>A0A0B1SNC2_OESDE</name>
<accession>A0A0B1SNC2</accession>
<proteinExistence type="predicted"/>